<name>A0A923PGJ6_9BACT</name>
<organism evidence="1 2">
    <name type="scientific">Neolewinella lacunae</name>
    <dbReference type="NCBI Taxonomy" id="1517758"/>
    <lineage>
        <taxon>Bacteria</taxon>
        <taxon>Pseudomonadati</taxon>
        <taxon>Bacteroidota</taxon>
        <taxon>Saprospiria</taxon>
        <taxon>Saprospirales</taxon>
        <taxon>Lewinellaceae</taxon>
        <taxon>Neolewinella</taxon>
    </lineage>
</organism>
<dbReference type="Proteomes" id="UP000650081">
    <property type="component" value="Unassembled WGS sequence"/>
</dbReference>
<dbReference type="AlphaFoldDB" id="A0A923PGJ6"/>
<keyword evidence="2" id="KW-1185">Reference proteome</keyword>
<evidence type="ECO:0000313" key="1">
    <source>
        <dbReference type="EMBL" id="MBC6993675.1"/>
    </source>
</evidence>
<reference evidence="1" key="1">
    <citation type="submission" date="2020-08" db="EMBL/GenBank/DDBJ databases">
        <title>Lewinella bacteria from marine environments.</title>
        <authorList>
            <person name="Zhong Y."/>
        </authorList>
    </citation>
    <scope>NUCLEOTIDE SEQUENCE</scope>
    <source>
        <strain evidence="1">KCTC 42187</strain>
    </source>
</reference>
<comment type="caution">
    <text evidence="1">The sequence shown here is derived from an EMBL/GenBank/DDBJ whole genome shotgun (WGS) entry which is preliminary data.</text>
</comment>
<proteinExistence type="predicted"/>
<dbReference type="EMBL" id="JACSIT010000070">
    <property type="protein sequence ID" value="MBC6993675.1"/>
    <property type="molecule type" value="Genomic_DNA"/>
</dbReference>
<dbReference type="RefSeq" id="WP_187465783.1">
    <property type="nucleotide sequence ID" value="NZ_JACSIT010000070.1"/>
</dbReference>
<sequence length="370" mass="42768">MKPGIHITALLFLPIFLMFINCISSQNKNGQETSTADFKSEQSKELIIQRKVSSHDGHIPPKILEIIEEHDEFFIEGVSVLQDNDESTLYTLFNRKINAEDYVIWYDKELESVENEIRLSDLNPFFQKGYDDESHHQLAGINKKVNLSIKDISDVVNVEQFNGIIDEYHVSEINVPQRVVTTCSQCPIVLHFGLNLLPGNEILENVPYPGVTTLIVYNSKGNEKIGETINLPFSISEIVAPKNKETLLFTHQVPNHKFGDRLLDDEFWSQMCSVYSLTNNRICFQSEEGYLFYAGYDSRNNLPYMQQYFDSDEWSVKEFVLVDNEVFEYTYLIPDFRRISEGVQIYANNTLVETLSYKDDFVKNKNTCNE</sequence>
<protein>
    <submittedName>
        <fullName evidence="1">Uncharacterized protein</fullName>
    </submittedName>
</protein>
<accession>A0A923PGJ6</accession>
<evidence type="ECO:0000313" key="2">
    <source>
        <dbReference type="Proteomes" id="UP000650081"/>
    </source>
</evidence>
<gene>
    <name evidence="1" type="ORF">H9S92_05860</name>
</gene>